<dbReference type="Proteomes" id="UP000625711">
    <property type="component" value="Unassembled WGS sequence"/>
</dbReference>
<keyword evidence="3" id="KW-1185">Reference proteome</keyword>
<dbReference type="OrthoDB" id="10018535at2759"/>
<organism evidence="2 3">
    <name type="scientific">Rhynchophorus ferrugineus</name>
    <name type="common">Red palm weevil</name>
    <name type="synonym">Curculio ferrugineus</name>
    <dbReference type="NCBI Taxonomy" id="354439"/>
    <lineage>
        <taxon>Eukaryota</taxon>
        <taxon>Metazoa</taxon>
        <taxon>Ecdysozoa</taxon>
        <taxon>Arthropoda</taxon>
        <taxon>Hexapoda</taxon>
        <taxon>Insecta</taxon>
        <taxon>Pterygota</taxon>
        <taxon>Neoptera</taxon>
        <taxon>Endopterygota</taxon>
        <taxon>Coleoptera</taxon>
        <taxon>Polyphaga</taxon>
        <taxon>Cucujiformia</taxon>
        <taxon>Curculionidae</taxon>
        <taxon>Dryophthorinae</taxon>
        <taxon>Rhynchophorus</taxon>
    </lineage>
</organism>
<reference evidence="2" key="1">
    <citation type="submission" date="2020-08" db="EMBL/GenBank/DDBJ databases">
        <title>Genome sequencing and assembly of the red palm weevil Rhynchophorus ferrugineus.</title>
        <authorList>
            <person name="Dias G.B."/>
            <person name="Bergman C.M."/>
            <person name="Manee M."/>
        </authorList>
    </citation>
    <scope>NUCLEOTIDE SEQUENCE</scope>
    <source>
        <strain evidence="2">AA-2017</strain>
        <tissue evidence="2">Whole larva</tissue>
    </source>
</reference>
<dbReference type="EMBL" id="JAACXV010011345">
    <property type="protein sequence ID" value="KAF7275091.1"/>
    <property type="molecule type" value="Genomic_DNA"/>
</dbReference>
<dbReference type="Gene3D" id="3.90.470.40">
    <property type="entry name" value="RTP801-like"/>
    <property type="match status" value="1"/>
</dbReference>
<evidence type="ECO:0000313" key="3">
    <source>
        <dbReference type="Proteomes" id="UP000625711"/>
    </source>
</evidence>
<proteinExistence type="predicted"/>
<dbReference type="AlphaFoldDB" id="A0A834I987"/>
<dbReference type="InterPro" id="IPR038281">
    <property type="entry name" value="RTP801-like_C_sf"/>
</dbReference>
<gene>
    <name evidence="2" type="ORF">GWI33_012193</name>
</gene>
<name>A0A834I987_RHYFE</name>
<evidence type="ECO:0000256" key="1">
    <source>
        <dbReference type="SAM" id="MobiDB-lite"/>
    </source>
</evidence>
<protein>
    <submittedName>
        <fullName evidence="2">Uncharacterized protein</fullName>
    </submittedName>
</protein>
<comment type="caution">
    <text evidence="2">The sequence shown here is derived from an EMBL/GenBank/DDBJ whole genome shotgun (WGS) entry which is preliminary data.</text>
</comment>
<evidence type="ECO:0000313" key="2">
    <source>
        <dbReference type="EMBL" id="KAF7275091.1"/>
    </source>
</evidence>
<accession>A0A834I987</accession>
<sequence length="101" mass="11223">MGAAGLDDLITVNKLPNNRRLFVSDNWPNDPYCHPHHRNNQSNTPPSPTTLPEDVSDDVVSNATTLTRRLEQELRAAKRTHLSCGEVLLPCSLLQRVSASH</sequence>
<feature type="region of interest" description="Disordered" evidence="1">
    <location>
        <begin position="26"/>
        <end position="56"/>
    </location>
</feature>